<dbReference type="EMBL" id="JXAL01000001">
    <property type="protein sequence ID" value="KIL37294.1"/>
    <property type="molecule type" value="Genomic_DNA"/>
</dbReference>
<reference evidence="1 2" key="1">
    <citation type="submission" date="2014-12" db="EMBL/GenBank/DDBJ databases">
        <title>Draft genome sequence of Cohnella kolymensis strain B-2846.</title>
        <authorList>
            <person name="Karlyshev A.V."/>
            <person name="Kudryashova E.B."/>
        </authorList>
    </citation>
    <scope>NUCLEOTIDE SEQUENCE [LARGE SCALE GENOMIC DNA]</scope>
    <source>
        <strain evidence="1 2">VKM B-2846</strain>
    </source>
</reference>
<protein>
    <submittedName>
        <fullName evidence="1">Uncharacterized protein</fullName>
    </submittedName>
</protein>
<evidence type="ECO:0000313" key="1">
    <source>
        <dbReference type="EMBL" id="KIL37294.1"/>
    </source>
</evidence>
<gene>
    <name evidence="1" type="ORF">SD71_00930</name>
</gene>
<dbReference type="Proteomes" id="UP000054526">
    <property type="component" value="Unassembled WGS sequence"/>
</dbReference>
<name>A0ABR5A8G8_9BACL</name>
<organism evidence="1 2">
    <name type="scientific">Cohnella kolymensis</name>
    <dbReference type="NCBI Taxonomy" id="1590652"/>
    <lineage>
        <taxon>Bacteria</taxon>
        <taxon>Bacillati</taxon>
        <taxon>Bacillota</taxon>
        <taxon>Bacilli</taxon>
        <taxon>Bacillales</taxon>
        <taxon>Paenibacillaceae</taxon>
        <taxon>Cohnella</taxon>
    </lineage>
</organism>
<accession>A0ABR5A8G8</accession>
<proteinExistence type="predicted"/>
<sequence length="92" mass="10556">METLKEAPIDKLMDGHKQIVLDIHRRLMTGAVNFKDISILCRISQQNYSAFTPFQLSLILRVAEILFGDHDLQQSGAYIREEIQAAYGFYLP</sequence>
<comment type="caution">
    <text evidence="1">The sequence shown here is derived from an EMBL/GenBank/DDBJ whole genome shotgun (WGS) entry which is preliminary data.</text>
</comment>
<keyword evidence="2" id="KW-1185">Reference proteome</keyword>
<evidence type="ECO:0000313" key="2">
    <source>
        <dbReference type="Proteomes" id="UP000054526"/>
    </source>
</evidence>
<dbReference type="RefSeq" id="WP_041058472.1">
    <property type="nucleotide sequence ID" value="NZ_JXAL01000001.1"/>
</dbReference>